<sequence length="175" mass="18186">MQSKTDAAVNGSSFSTRATGTVVLSHEIVAFIESGVSIIVGVVGADGRARAGRALAVRVSAIGAIRLVYAVEGNAALISTAQSGGPIAVTFSAPMTHRTIQLKAPSTRTEPLEPEDRVSLMRQTDAFAAVLGAIGYPPSFVTSFRDRRSLEVCVLSFIPNAAFEQTPGPGAGREL</sequence>
<evidence type="ECO:0000313" key="1">
    <source>
        <dbReference type="EMBL" id="AZL58256.1"/>
    </source>
</evidence>
<gene>
    <name evidence="1" type="ORF">EI545_05020</name>
</gene>
<evidence type="ECO:0008006" key="3">
    <source>
        <dbReference type="Google" id="ProtNLM"/>
    </source>
</evidence>
<keyword evidence="2" id="KW-1185">Reference proteome</keyword>
<dbReference type="EMBL" id="CP034328">
    <property type="protein sequence ID" value="AZL58256.1"/>
    <property type="molecule type" value="Genomic_DNA"/>
</dbReference>
<dbReference type="AlphaFoldDB" id="A0A3S8U3T1"/>
<dbReference type="OrthoDB" id="2618648at2"/>
<evidence type="ECO:0000313" key="2">
    <source>
        <dbReference type="Proteomes" id="UP000282002"/>
    </source>
</evidence>
<dbReference type="Proteomes" id="UP000282002">
    <property type="component" value="Chromosome"/>
</dbReference>
<name>A0A3S8U3T1_9RHOB</name>
<dbReference type="KEGG" id="taw:EI545_05020"/>
<protein>
    <recommendedName>
        <fullName evidence="3">Pyridoxamine 5'-phosphate oxidase putative domain-containing protein</fullName>
    </recommendedName>
</protein>
<reference evidence="1 2" key="1">
    <citation type="submission" date="2018-12" db="EMBL/GenBank/DDBJ databases">
        <title>Complete genome sequencing of Tabrizicola sp. K13M18.</title>
        <authorList>
            <person name="Bae J.-W."/>
        </authorList>
    </citation>
    <scope>NUCLEOTIDE SEQUENCE [LARGE SCALE GENOMIC DNA]</scope>
    <source>
        <strain evidence="1 2">K13M18</strain>
    </source>
</reference>
<proteinExistence type="predicted"/>
<dbReference type="RefSeq" id="WP_125324457.1">
    <property type="nucleotide sequence ID" value="NZ_CP034328.1"/>
</dbReference>
<organism evidence="1 2">
    <name type="scientific">Tabrizicola piscis</name>
    <dbReference type="NCBI Taxonomy" id="2494374"/>
    <lineage>
        <taxon>Bacteria</taxon>
        <taxon>Pseudomonadati</taxon>
        <taxon>Pseudomonadota</taxon>
        <taxon>Alphaproteobacteria</taxon>
        <taxon>Rhodobacterales</taxon>
        <taxon>Paracoccaceae</taxon>
        <taxon>Tabrizicola</taxon>
    </lineage>
</organism>
<accession>A0A3S8U3T1</accession>